<accession>A0A318Z8V7</accession>
<dbReference type="GO" id="GO:0030366">
    <property type="term" value="F:molybdopterin synthase activity"/>
    <property type="evidence" value="ECO:0007669"/>
    <property type="project" value="UniProtKB-UniRule"/>
</dbReference>
<evidence type="ECO:0000256" key="2">
    <source>
        <dbReference type="ARBA" id="ARBA00022553"/>
    </source>
</evidence>
<name>A0A318Z8V7_9EURO</name>
<evidence type="ECO:0000313" key="7">
    <source>
        <dbReference type="Proteomes" id="UP000248349"/>
    </source>
</evidence>
<protein>
    <recommendedName>
        <fullName evidence="5">Molybdopterin synthase sulfur carrier subunit</fullName>
    </recommendedName>
    <alternativeName>
        <fullName evidence="5">Common component for nitrate reductase and xanthine dehydrogenase protein G</fullName>
    </alternativeName>
    <alternativeName>
        <fullName evidence="5">Molybdenum cofactor synthesis protein 2 small subunit</fullName>
    </alternativeName>
    <alternativeName>
        <fullName evidence="5">Molybdenum cofactor synthesis protein 2A</fullName>
    </alternativeName>
    <alternativeName>
        <fullName evidence="5">Sulfur carrier protein MOCS2A</fullName>
        <shortName evidence="5">MOCS2A</shortName>
    </alternativeName>
</protein>
<organism evidence="6 7">
    <name type="scientific">Aspergillus saccharolyticus JOP 1030-1</name>
    <dbReference type="NCBI Taxonomy" id="1450539"/>
    <lineage>
        <taxon>Eukaryota</taxon>
        <taxon>Fungi</taxon>
        <taxon>Dikarya</taxon>
        <taxon>Ascomycota</taxon>
        <taxon>Pezizomycotina</taxon>
        <taxon>Eurotiomycetes</taxon>
        <taxon>Eurotiomycetidae</taxon>
        <taxon>Eurotiales</taxon>
        <taxon>Aspergillaceae</taxon>
        <taxon>Aspergillus</taxon>
        <taxon>Aspergillus subgen. Circumdati</taxon>
    </lineage>
</organism>
<dbReference type="GO" id="GO:1990140">
    <property type="term" value="C:molybdopterin synthase complex"/>
    <property type="evidence" value="ECO:0007669"/>
    <property type="project" value="UniProtKB-UniRule"/>
</dbReference>
<evidence type="ECO:0000256" key="4">
    <source>
        <dbReference type="ARBA" id="ARBA00023150"/>
    </source>
</evidence>
<comment type="subunit">
    <text evidence="5">Heterotetramer; composed of 2 small (MOCS2A) and 2 large (MOCS2B) subunits.</text>
</comment>
<gene>
    <name evidence="5" type="primary">cnxG</name>
    <name evidence="6" type="ORF">BP01DRAFT_358338</name>
</gene>
<dbReference type="STRING" id="1450539.A0A318Z8V7"/>
<dbReference type="UniPathway" id="UPA00344"/>
<dbReference type="InterPro" id="IPR016155">
    <property type="entry name" value="Mopterin_synth/thiamin_S_b"/>
</dbReference>
<comment type="pathway">
    <text evidence="5">Cofactor biosynthesis; molybdopterin biosynthesis.</text>
</comment>
<dbReference type="InterPro" id="IPR012675">
    <property type="entry name" value="Beta-grasp_dom_sf"/>
</dbReference>
<evidence type="ECO:0000256" key="3">
    <source>
        <dbReference type="ARBA" id="ARBA00022741"/>
    </source>
</evidence>
<dbReference type="InterPro" id="IPR003749">
    <property type="entry name" value="ThiS/MoaD-like"/>
</dbReference>
<reference evidence="6 7" key="1">
    <citation type="submission" date="2016-12" db="EMBL/GenBank/DDBJ databases">
        <title>The genomes of Aspergillus section Nigri reveals drivers in fungal speciation.</title>
        <authorList>
            <consortium name="DOE Joint Genome Institute"/>
            <person name="Vesth T.C."/>
            <person name="Nybo J."/>
            <person name="Theobald S."/>
            <person name="Brandl J."/>
            <person name="Frisvad J.C."/>
            <person name="Nielsen K.F."/>
            <person name="Lyhne E.K."/>
            <person name="Kogle M.E."/>
            <person name="Kuo A."/>
            <person name="Riley R."/>
            <person name="Clum A."/>
            <person name="Nolan M."/>
            <person name="Lipzen A."/>
            <person name="Salamov A."/>
            <person name="Henrissat B."/>
            <person name="Wiebenga A."/>
            <person name="De Vries R.P."/>
            <person name="Grigoriev I.V."/>
            <person name="Mortensen U.H."/>
            <person name="Andersen M.R."/>
            <person name="Baker S.E."/>
        </authorList>
    </citation>
    <scope>NUCLEOTIDE SEQUENCE [LARGE SCALE GENOMIC DNA]</scope>
    <source>
        <strain evidence="6 7">JOP 1030-1</strain>
    </source>
</reference>
<keyword evidence="4 5" id="KW-0501">Molybdenum cofactor biosynthesis</keyword>
<dbReference type="InterPro" id="IPR044672">
    <property type="entry name" value="MOCS2A"/>
</dbReference>
<evidence type="ECO:0000313" key="6">
    <source>
        <dbReference type="EMBL" id="PYH43619.1"/>
    </source>
</evidence>
<dbReference type="GO" id="GO:0000166">
    <property type="term" value="F:nucleotide binding"/>
    <property type="evidence" value="ECO:0007669"/>
    <property type="project" value="UniProtKB-KW"/>
</dbReference>
<keyword evidence="7" id="KW-1185">Reference proteome</keyword>
<evidence type="ECO:0000256" key="5">
    <source>
        <dbReference type="HAMAP-Rule" id="MF_03051"/>
    </source>
</evidence>
<evidence type="ECO:0000256" key="1">
    <source>
        <dbReference type="ARBA" id="ARBA00022490"/>
    </source>
</evidence>
<dbReference type="Proteomes" id="UP000248349">
    <property type="component" value="Unassembled WGS sequence"/>
</dbReference>
<dbReference type="InterPro" id="IPR028887">
    <property type="entry name" value="MOCS2A_euk"/>
</dbReference>
<dbReference type="Gene3D" id="3.10.20.30">
    <property type="match status" value="1"/>
</dbReference>
<dbReference type="PANTHER" id="PTHR33359:SF1">
    <property type="entry name" value="MOLYBDOPTERIN SYNTHASE SULFUR CARRIER SUBUNIT"/>
    <property type="match status" value="1"/>
</dbReference>
<keyword evidence="3 5" id="KW-0547">Nucleotide-binding</keyword>
<dbReference type="CDD" id="cd00754">
    <property type="entry name" value="Ubl_MoaD"/>
    <property type="match status" value="1"/>
</dbReference>
<comment type="PTM">
    <text evidence="5">C-terminal thiocarboxylation occurs in 2 steps, it is first acyl-adenylated (-COAMP) via the hesA/moeB/thiF part of UBA4, then thiocarboxylated (-COSH) via the rhodanese domain of UBA4.</text>
</comment>
<feature type="modified residue" description="1-thioglycine; alternate" evidence="5">
    <location>
        <position position="88"/>
    </location>
</feature>
<dbReference type="Pfam" id="PF02597">
    <property type="entry name" value="ThiS"/>
    <property type="match status" value="1"/>
</dbReference>
<comment type="subcellular location">
    <subcellularLocation>
        <location evidence="5">Cytoplasm</location>
    </subcellularLocation>
</comment>
<dbReference type="SUPFAM" id="SSF54285">
    <property type="entry name" value="MoaD/ThiS"/>
    <property type="match status" value="1"/>
</dbReference>
<dbReference type="PANTHER" id="PTHR33359">
    <property type="entry name" value="MOLYBDOPTERIN SYNTHASE SULFUR CARRIER SUBUNIT"/>
    <property type="match status" value="1"/>
</dbReference>
<keyword evidence="2 5" id="KW-0597">Phosphoprotein</keyword>
<dbReference type="EMBL" id="KZ821242">
    <property type="protein sequence ID" value="PYH43619.1"/>
    <property type="molecule type" value="Genomic_DNA"/>
</dbReference>
<dbReference type="HAMAP" id="MF_03051">
    <property type="entry name" value="MOCS2A"/>
    <property type="match status" value="1"/>
</dbReference>
<feature type="modified residue" description="Glycyl adenylate; alternate" evidence="5">
    <location>
        <position position="88"/>
    </location>
</feature>
<sequence length="88" mass="9582">MSPTFQIHYFSTATSYTGKQTEHLPAPLPLVELFPLLESQYPGITEAVLRSCSISVREEYVDVDGEEGREVVIAEGDEVAVIPPVSSG</sequence>
<keyword evidence="1 5" id="KW-0963">Cytoplasm</keyword>
<dbReference type="GO" id="GO:0006777">
    <property type="term" value="P:Mo-molybdopterin cofactor biosynthetic process"/>
    <property type="evidence" value="ECO:0007669"/>
    <property type="project" value="UniProtKB-UniRule"/>
</dbReference>
<proteinExistence type="inferred from homology"/>
<dbReference type="AlphaFoldDB" id="A0A318Z8V7"/>
<dbReference type="GO" id="GO:1990133">
    <property type="term" value="C:molybdopterin adenylyltransferase complex"/>
    <property type="evidence" value="ECO:0007669"/>
    <property type="project" value="TreeGrafter"/>
</dbReference>
<comment type="similarity">
    <text evidence="5">Belongs to the MoaD family. MOCS2A subfamily.</text>
</comment>
<comment type="function">
    <text evidence="5">Acts as a sulfur carrier required for molybdopterin biosynthesis. Component of the molybdopterin synthase complex that catalyzes the conversion of precursor Z into molybdopterin by mediating the incorporation of 2 sulfur atoms into precursor Z to generate a dithiolene group. In the complex, serves as sulfur donor by being thiocarboxylated (-COSH) at its C-terminus by UBA4. After interaction with MOCS2B, the sulfur is then transferred to precursor Z to form molybdopterin.</text>
</comment>